<dbReference type="STRING" id="673521.SAMN05660991_01311"/>
<dbReference type="OrthoDB" id="5242213at2"/>
<keyword evidence="4 7" id="KW-0812">Transmembrane</keyword>
<evidence type="ECO:0000313" key="10">
    <source>
        <dbReference type="Proteomes" id="UP000198960"/>
    </source>
</evidence>
<feature type="domain" description="VTT" evidence="8">
    <location>
        <begin position="77"/>
        <end position="193"/>
    </location>
</feature>
<feature type="transmembrane region" description="Helical" evidence="7">
    <location>
        <begin position="84"/>
        <end position="113"/>
    </location>
</feature>
<dbReference type="Proteomes" id="UP000198960">
    <property type="component" value="Unassembled WGS sequence"/>
</dbReference>
<dbReference type="GO" id="GO:0005886">
    <property type="term" value="C:plasma membrane"/>
    <property type="evidence" value="ECO:0007669"/>
    <property type="project" value="UniProtKB-SubCell"/>
</dbReference>
<evidence type="ECO:0000256" key="3">
    <source>
        <dbReference type="ARBA" id="ARBA00022475"/>
    </source>
</evidence>
<comment type="similarity">
    <text evidence="2 7">Belongs to the TVP38/TMEM64 family.</text>
</comment>
<sequence>MTDVAAPHAPQARRGPLQRGHGARLAVLAALLGIAAVVVAVVDLPAVDSARDWLDDAGALGLVLLALGVGLALLGPVPRTALSVLAGLVAGFWPGLAVSLVGGMLGGVGAFALGRLLGRPAVAALGGPRMARADRFLDARGFGAVLTLRLVPAAPFSVVSYAAGLAAVRPGPYLAATALGLLPSTVLQVGAGASVEHLDRWADALTTPAGTAAAVAVLLAAAGLAVRWRRR</sequence>
<accession>A0A1H8RT00</accession>
<evidence type="ECO:0000256" key="5">
    <source>
        <dbReference type="ARBA" id="ARBA00022989"/>
    </source>
</evidence>
<keyword evidence="6 7" id="KW-0472">Membrane</keyword>
<reference evidence="10" key="1">
    <citation type="submission" date="2016-10" db="EMBL/GenBank/DDBJ databases">
        <authorList>
            <person name="Varghese N."/>
            <person name="Submissions S."/>
        </authorList>
    </citation>
    <scope>NUCLEOTIDE SEQUENCE [LARGE SCALE GENOMIC DNA]</scope>
    <source>
        <strain evidence="10">DSM 45413</strain>
    </source>
</reference>
<evidence type="ECO:0000256" key="1">
    <source>
        <dbReference type="ARBA" id="ARBA00004651"/>
    </source>
</evidence>
<feature type="transmembrane region" description="Helical" evidence="7">
    <location>
        <begin position="23"/>
        <end position="42"/>
    </location>
</feature>
<keyword evidence="5 7" id="KW-1133">Transmembrane helix</keyword>
<proteinExistence type="inferred from homology"/>
<feature type="transmembrane region" description="Helical" evidence="7">
    <location>
        <begin position="205"/>
        <end position="226"/>
    </location>
</feature>
<feature type="transmembrane region" description="Helical" evidence="7">
    <location>
        <begin position="142"/>
        <end position="166"/>
    </location>
</feature>
<name>A0A1H8RT00_9ACTN</name>
<evidence type="ECO:0000256" key="7">
    <source>
        <dbReference type="RuleBase" id="RU366058"/>
    </source>
</evidence>
<feature type="transmembrane region" description="Helical" evidence="7">
    <location>
        <begin position="173"/>
        <end position="193"/>
    </location>
</feature>
<evidence type="ECO:0000313" key="9">
    <source>
        <dbReference type="EMBL" id="SEO69482.1"/>
    </source>
</evidence>
<dbReference type="RefSeq" id="WP_091941335.1">
    <property type="nucleotide sequence ID" value="NZ_FOEE01000003.1"/>
</dbReference>
<dbReference type="PANTHER" id="PTHR12677">
    <property type="entry name" value="GOLGI APPARATUS MEMBRANE PROTEIN TVP38-RELATED"/>
    <property type="match status" value="1"/>
</dbReference>
<evidence type="ECO:0000256" key="4">
    <source>
        <dbReference type="ARBA" id="ARBA00022692"/>
    </source>
</evidence>
<dbReference type="InterPro" id="IPR032816">
    <property type="entry name" value="VTT_dom"/>
</dbReference>
<dbReference type="Pfam" id="PF09335">
    <property type="entry name" value="VTT_dom"/>
    <property type="match status" value="1"/>
</dbReference>
<gene>
    <name evidence="9" type="ORF">SAMN05660991_01311</name>
</gene>
<evidence type="ECO:0000256" key="6">
    <source>
        <dbReference type="ARBA" id="ARBA00023136"/>
    </source>
</evidence>
<evidence type="ECO:0000256" key="2">
    <source>
        <dbReference type="ARBA" id="ARBA00008640"/>
    </source>
</evidence>
<organism evidence="9 10">
    <name type="scientific">Trujillonella endophytica</name>
    <dbReference type="NCBI Taxonomy" id="673521"/>
    <lineage>
        <taxon>Bacteria</taxon>
        <taxon>Bacillati</taxon>
        <taxon>Actinomycetota</taxon>
        <taxon>Actinomycetes</taxon>
        <taxon>Geodermatophilales</taxon>
        <taxon>Geodermatophilaceae</taxon>
        <taxon>Trujillonella</taxon>
    </lineage>
</organism>
<comment type="subcellular location">
    <subcellularLocation>
        <location evidence="1 7">Cell membrane</location>
        <topology evidence="1 7">Multi-pass membrane protein</topology>
    </subcellularLocation>
</comment>
<protein>
    <recommendedName>
        <fullName evidence="7">TVP38/TMEM64 family membrane protein</fullName>
    </recommendedName>
</protein>
<evidence type="ECO:0000259" key="8">
    <source>
        <dbReference type="Pfam" id="PF09335"/>
    </source>
</evidence>
<dbReference type="PANTHER" id="PTHR12677:SF59">
    <property type="entry name" value="GOLGI APPARATUS MEMBRANE PROTEIN TVP38-RELATED"/>
    <property type="match status" value="1"/>
</dbReference>
<keyword evidence="10" id="KW-1185">Reference proteome</keyword>
<feature type="transmembrane region" description="Helical" evidence="7">
    <location>
        <begin position="57"/>
        <end position="77"/>
    </location>
</feature>
<dbReference type="InterPro" id="IPR015414">
    <property type="entry name" value="TMEM64"/>
</dbReference>
<dbReference type="EMBL" id="FOEE01000003">
    <property type="protein sequence ID" value="SEO69482.1"/>
    <property type="molecule type" value="Genomic_DNA"/>
</dbReference>
<dbReference type="AlphaFoldDB" id="A0A1H8RT00"/>
<keyword evidence="3 7" id="KW-1003">Cell membrane</keyword>